<dbReference type="PANTHER" id="PTHR23249">
    <property type="entry name" value="TRAFFICKING PROTEIN PARTICLE COMPLEX SUBUNIT"/>
    <property type="match status" value="1"/>
</dbReference>
<evidence type="ECO:0000256" key="2">
    <source>
        <dbReference type="ARBA" id="ARBA00022448"/>
    </source>
</evidence>
<dbReference type="GO" id="GO:1990071">
    <property type="term" value="C:TRAPPII protein complex"/>
    <property type="evidence" value="ECO:0007669"/>
    <property type="project" value="EnsemblFungi"/>
</dbReference>
<sequence length="173" mass="19462">MLYSILILNKAGGLIYQNEVNPGLNKLSTNDYLVLAGSLHGIHAIGAQLAPNIGDKTVPASVEEFNRNQNSSIMSTFKAQSPNTNRSGLQNIETSLFNLYIFQTVTGLKFMLITAPNPAEHKGELNKQYDMAHELFRQLYMLYSDFVMKDPFYSLDMPIKNPLFDTKVRELVN</sequence>
<dbReference type="eggNOG" id="KOG3369">
    <property type="taxonomic scope" value="Eukaryota"/>
</dbReference>
<evidence type="ECO:0000256" key="7">
    <source>
        <dbReference type="RuleBase" id="RU366065"/>
    </source>
</evidence>
<evidence type="ECO:0000256" key="5">
    <source>
        <dbReference type="ARBA" id="ARBA00023034"/>
    </source>
</evidence>
<dbReference type="HOGENOM" id="CLU_053380_2_2_1"/>
<evidence type="ECO:0000256" key="3">
    <source>
        <dbReference type="ARBA" id="ARBA00022824"/>
    </source>
</evidence>
<keyword evidence="3 7" id="KW-0256">Endoplasmic reticulum</keyword>
<keyword evidence="2 7" id="KW-0813">Transport</keyword>
<dbReference type="FunCoup" id="G3AF30">
    <property type="interactions" value="350"/>
</dbReference>
<evidence type="ECO:0000313" key="9">
    <source>
        <dbReference type="Proteomes" id="UP000000709"/>
    </source>
</evidence>
<gene>
    <name evidence="8" type="ORF">SPAPADRAFT_57929</name>
</gene>
<evidence type="ECO:0000256" key="1">
    <source>
        <dbReference type="ARBA" id="ARBA00004555"/>
    </source>
</evidence>
<dbReference type="EMBL" id="GL996499">
    <property type="protein sequence ID" value="EGW34834.1"/>
    <property type="molecule type" value="Genomic_DNA"/>
</dbReference>
<dbReference type="SMART" id="SM01399">
    <property type="entry name" value="Sybindin"/>
    <property type="match status" value="1"/>
</dbReference>
<dbReference type="GO" id="GO:1990072">
    <property type="term" value="C:TRAPPIII protein complex"/>
    <property type="evidence" value="ECO:0007669"/>
    <property type="project" value="EnsemblFungi"/>
</dbReference>
<reference evidence="8 9" key="1">
    <citation type="journal article" date="2011" name="Proc. Natl. Acad. Sci. U.S.A.">
        <title>Comparative genomics of xylose-fermenting fungi for enhanced biofuel production.</title>
        <authorList>
            <person name="Wohlbach D.J."/>
            <person name="Kuo A."/>
            <person name="Sato T.K."/>
            <person name="Potts K.M."/>
            <person name="Salamov A.A."/>
            <person name="LaButti K.M."/>
            <person name="Sun H."/>
            <person name="Clum A."/>
            <person name="Pangilinan J.L."/>
            <person name="Lindquist E.A."/>
            <person name="Lucas S."/>
            <person name="Lapidus A."/>
            <person name="Jin M."/>
            <person name="Gunawan C."/>
            <person name="Balan V."/>
            <person name="Dale B.E."/>
            <person name="Jeffries T.W."/>
            <person name="Zinkel R."/>
            <person name="Barry K.W."/>
            <person name="Grigoriev I.V."/>
            <person name="Gasch A.P."/>
        </authorList>
    </citation>
    <scope>NUCLEOTIDE SEQUENCE [LARGE SCALE GENOMIC DNA]</scope>
    <source>
        <strain evidence="9">NRRL Y-27907 / 11-Y1</strain>
    </source>
</reference>
<keyword evidence="9" id="KW-1185">Reference proteome</keyword>
<dbReference type="GO" id="GO:0051276">
    <property type="term" value="P:chromosome organization"/>
    <property type="evidence" value="ECO:0007669"/>
    <property type="project" value="EnsemblFungi"/>
</dbReference>
<dbReference type="OrthoDB" id="246406at2759"/>
<protein>
    <recommendedName>
        <fullName evidence="7">Trafficking protein particle complex subunit</fullName>
    </recommendedName>
</protein>
<dbReference type="SUPFAM" id="SSF64356">
    <property type="entry name" value="SNARE-like"/>
    <property type="match status" value="1"/>
</dbReference>
<dbReference type="GO" id="GO:0005085">
    <property type="term" value="F:guanyl-nucleotide exchange factor activity"/>
    <property type="evidence" value="ECO:0007669"/>
    <property type="project" value="EnsemblFungi"/>
</dbReference>
<evidence type="ECO:0000313" key="8">
    <source>
        <dbReference type="EMBL" id="EGW34834.1"/>
    </source>
</evidence>
<dbReference type="OMA" id="NKTFHEG"/>
<evidence type="ECO:0000256" key="6">
    <source>
        <dbReference type="ARBA" id="ARBA00038179"/>
    </source>
</evidence>
<dbReference type="Pfam" id="PF04099">
    <property type="entry name" value="Sybindin"/>
    <property type="match status" value="1"/>
</dbReference>
<comment type="subunit">
    <text evidence="7">Part of the multisubunit transport protein particle (TRAPP) complex.</text>
</comment>
<name>G3AF30_SPAPN</name>
<dbReference type="GO" id="GO:1990070">
    <property type="term" value="C:TRAPPI protein complex"/>
    <property type="evidence" value="ECO:0007669"/>
    <property type="project" value="EnsemblFungi"/>
</dbReference>
<dbReference type="CDD" id="cd14856">
    <property type="entry name" value="TRAPPC4_synbindin"/>
    <property type="match status" value="1"/>
</dbReference>
<organism evidence="9">
    <name type="scientific">Spathaspora passalidarum (strain NRRL Y-27907 / 11-Y1)</name>
    <dbReference type="NCBI Taxonomy" id="619300"/>
    <lineage>
        <taxon>Eukaryota</taxon>
        <taxon>Fungi</taxon>
        <taxon>Dikarya</taxon>
        <taxon>Ascomycota</taxon>
        <taxon>Saccharomycotina</taxon>
        <taxon>Pichiomycetes</taxon>
        <taxon>Debaryomycetaceae</taxon>
        <taxon>Spathaspora</taxon>
    </lineage>
</organism>
<dbReference type="Proteomes" id="UP000000709">
    <property type="component" value="Unassembled WGS sequence"/>
</dbReference>
<dbReference type="AlphaFoldDB" id="G3AF30"/>
<dbReference type="RefSeq" id="XP_007372246.1">
    <property type="nucleotide sequence ID" value="XM_007372184.1"/>
</dbReference>
<dbReference type="GO" id="GO:0006888">
    <property type="term" value="P:endoplasmic reticulum to Golgi vesicle-mediated transport"/>
    <property type="evidence" value="ECO:0007669"/>
    <property type="project" value="UniProtKB-UniRule"/>
</dbReference>
<keyword evidence="4 7" id="KW-0931">ER-Golgi transport</keyword>
<dbReference type="GeneID" id="18872252"/>
<dbReference type="GO" id="GO:0005783">
    <property type="term" value="C:endoplasmic reticulum"/>
    <property type="evidence" value="ECO:0007669"/>
    <property type="project" value="UniProtKB-SubCell"/>
</dbReference>
<evidence type="ECO:0000256" key="4">
    <source>
        <dbReference type="ARBA" id="ARBA00022892"/>
    </source>
</evidence>
<proteinExistence type="inferred from homology"/>
<dbReference type="InterPro" id="IPR007233">
    <property type="entry name" value="TRAPPC"/>
</dbReference>
<dbReference type="STRING" id="619300.G3AF30"/>
<dbReference type="PANTHER" id="PTHR23249:SF15">
    <property type="entry name" value="TRAFFICKING PROTEIN PARTICLE COMPLEX SUBUNIT 4"/>
    <property type="match status" value="1"/>
</dbReference>
<dbReference type="Gene3D" id="3.30.450.70">
    <property type="match status" value="1"/>
</dbReference>
<comment type="subcellular location">
    <subcellularLocation>
        <location evidence="7">Endoplasmic reticulum</location>
    </subcellularLocation>
    <subcellularLocation>
        <location evidence="7">Golgi apparatus</location>
        <location evidence="7">cis-Golgi network</location>
    </subcellularLocation>
    <subcellularLocation>
        <location evidence="1">Golgi apparatus</location>
    </subcellularLocation>
</comment>
<keyword evidence="5 7" id="KW-0333">Golgi apparatus</keyword>
<accession>G3AF30</accession>
<dbReference type="KEGG" id="spaa:SPAPADRAFT_57929"/>
<comment type="similarity">
    <text evidence="6">Belongs to the TRAPP small subunits family. TRAPPC4 subfamily.</text>
</comment>
<dbReference type="InterPro" id="IPR011012">
    <property type="entry name" value="Longin-like_dom_sf"/>
</dbReference>
<dbReference type="InParanoid" id="G3AF30"/>